<dbReference type="InterPro" id="IPR001509">
    <property type="entry name" value="Epimerase_deHydtase"/>
</dbReference>
<dbReference type="Gene3D" id="3.40.50.720">
    <property type="entry name" value="NAD(P)-binding Rossmann-like Domain"/>
    <property type="match status" value="1"/>
</dbReference>
<gene>
    <name evidence="3" type="ORF">ERS132457_00857</name>
</gene>
<comment type="similarity">
    <text evidence="1">Belongs to the NAD(P)-dependent epimerase/dehydratase family.</text>
</comment>
<organism evidence="3 4">
    <name type="scientific">Streptococcus suis</name>
    <dbReference type="NCBI Taxonomy" id="1307"/>
    <lineage>
        <taxon>Bacteria</taxon>
        <taxon>Bacillati</taxon>
        <taxon>Bacillota</taxon>
        <taxon>Bacilli</taxon>
        <taxon>Lactobacillales</taxon>
        <taxon>Streptococcaceae</taxon>
        <taxon>Streptococcus</taxon>
    </lineage>
</organism>
<name>A0A116N3K9_STRSU</name>
<protein>
    <submittedName>
        <fullName evidence="3">ADP-glyceromanno-heptose 6-epimerase</fullName>
    </submittedName>
</protein>
<dbReference type="AlphaFoldDB" id="A0A116N3K9"/>
<dbReference type="InterPro" id="IPR036291">
    <property type="entry name" value="NAD(P)-bd_dom_sf"/>
</dbReference>
<evidence type="ECO:0000259" key="2">
    <source>
        <dbReference type="Pfam" id="PF01370"/>
    </source>
</evidence>
<evidence type="ECO:0000256" key="1">
    <source>
        <dbReference type="ARBA" id="ARBA00007637"/>
    </source>
</evidence>
<dbReference type="PANTHER" id="PTHR43000">
    <property type="entry name" value="DTDP-D-GLUCOSE 4,6-DEHYDRATASE-RELATED"/>
    <property type="match status" value="1"/>
</dbReference>
<evidence type="ECO:0000313" key="4">
    <source>
        <dbReference type="Proteomes" id="UP000069831"/>
    </source>
</evidence>
<dbReference type="Proteomes" id="UP000069831">
    <property type="component" value="Unassembled WGS sequence"/>
</dbReference>
<feature type="domain" description="NAD-dependent epimerase/dehydratase" evidence="2">
    <location>
        <begin position="3"/>
        <end position="221"/>
    </location>
</feature>
<dbReference type="EMBL" id="FIIR01000006">
    <property type="protein sequence ID" value="CYV76960.1"/>
    <property type="molecule type" value="Genomic_DNA"/>
</dbReference>
<proteinExistence type="inferred from homology"/>
<sequence length="282" mass="32216">MKVLVTGANGYLGSGVVKKLLDMGVTVIATDIATTHIDSRARIYQCNLFEIANPFEYFEEPEVIVHMAWRDGFIHNSINHILDLHKHYEFLLKMCAGGVRKISVLGSMHEIGFHEGSIDEDTPTDPRTLYGISKDTLRQLTKLMCAEQNTEYQWLRGYYIVGTSDNGASIFSKIIQSEKDGKEKFPFTTGQNQFDFIDYDMFCDLLSKVVLQDDVCGVINICSGKPERLSDRIETFLKENNLNIRLEYGVFPERPNESKAIWGNDKKLNLALESYYRRQNES</sequence>
<accession>A0A116N3K9</accession>
<dbReference type="RefSeq" id="WP_024412717.1">
    <property type="nucleotide sequence ID" value="NZ_CEEK01000003.1"/>
</dbReference>
<evidence type="ECO:0000313" key="3">
    <source>
        <dbReference type="EMBL" id="CYV76960.1"/>
    </source>
</evidence>
<reference evidence="3 4" key="1">
    <citation type="submission" date="2016-02" db="EMBL/GenBank/DDBJ databases">
        <authorList>
            <consortium name="Pathogen Informatics"/>
        </authorList>
    </citation>
    <scope>NUCLEOTIDE SEQUENCE [LARGE SCALE GENOMIC DNA]</scope>
    <source>
        <strain evidence="3 4">LSS95</strain>
    </source>
</reference>
<dbReference type="SUPFAM" id="SSF51735">
    <property type="entry name" value="NAD(P)-binding Rossmann-fold domains"/>
    <property type="match status" value="1"/>
</dbReference>
<dbReference type="Pfam" id="PF01370">
    <property type="entry name" value="Epimerase"/>
    <property type="match status" value="1"/>
</dbReference>